<dbReference type="Gene3D" id="1.20.1250.20">
    <property type="entry name" value="MFS general substrate transporter like domains"/>
    <property type="match status" value="1"/>
</dbReference>
<proteinExistence type="predicted"/>
<feature type="transmembrane region" description="Helical" evidence="2">
    <location>
        <begin position="270"/>
        <end position="296"/>
    </location>
</feature>
<feature type="transmembrane region" description="Helical" evidence="2">
    <location>
        <begin position="45"/>
        <end position="65"/>
    </location>
</feature>
<feature type="transmembrane region" description="Helical" evidence="2">
    <location>
        <begin position="423"/>
        <end position="442"/>
    </location>
</feature>
<dbReference type="InterPro" id="IPR050327">
    <property type="entry name" value="Proton-linked_MCT"/>
</dbReference>
<feature type="transmembrane region" description="Helical" evidence="2">
    <location>
        <begin position="77"/>
        <end position="95"/>
    </location>
</feature>
<sequence>MTGGGQGRRIVAVFAITQTVGYGCLYYSFAVLLHPIAADLHASPAAVTGALTTAVLAWAAMAVPVGRWLDRHGGRALMTTGAAAGAGLLAAWSQVHALWQLYLVFAGLGAAMAMSLYDAATAVVVSWFSPDRRARALLAMIVVAGFASTIFMPLTGLLNDRYGWRATLLVLAAGYGAIAVPLHAAVVRCPPSAIAVPLHAAVVRRPPGAIAVPRHRPLRGITELLRAAFVHRRPRGSAVARRPNPARGSVTAGAAERRALVRAAMHDRRFWWLAVAFVAHSAAMSAMTVHLVGFLTGEGHPATFAATVAGLLGVLSVTGRLVLTAAQRRLRLSGVVAVVFTIQAAAALSLPWAGATRPGAIVAVTGFGIGFGVASLATPALLADRYGTTSYASIAGTLAAPVTLAKALAPLGAAALYTATGSYLPVLAAIGGLCLLAAAGIVSHASTPFPSTDPTTAPGPSRASTAVGPSRRRHP</sequence>
<evidence type="ECO:0000256" key="1">
    <source>
        <dbReference type="SAM" id="MobiDB-lite"/>
    </source>
</evidence>
<feature type="transmembrane region" description="Helical" evidence="2">
    <location>
        <begin position="162"/>
        <end position="182"/>
    </location>
</feature>
<evidence type="ECO:0000313" key="3">
    <source>
        <dbReference type="EMBL" id="MFF5297590.1"/>
    </source>
</evidence>
<dbReference type="Pfam" id="PF07690">
    <property type="entry name" value="MFS_1"/>
    <property type="match status" value="1"/>
</dbReference>
<evidence type="ECO:0000256" key="2">
    <source>
        <dbReference type="SAM" id="Phobius"/>
    </source>
</evidence>
<protein>
    <submittedName>
        <fullName evidence="3">MFS transporter</fullName>
    </submittedName>
</protein>
<feature type="transmembrane region" description="Helical" evidence="2">
    <location>
        <begin position="335"/>
        <end position="354"/>
    </location>
</feature>
<feature type="transmembrane region" description="Helical" evidence="2">
    <location>
        <begin position="12"/>
        <end position="33"/>
    </location>
</feature>
<keyword evidence="2" id="KW-0472">Membrane</keyword>
<organism evidence="3 4">
    <name type="scientific">Paractinoplanes globisporus</name>
    <dbReference type="NCBI Taxonomy" id="113565"/>
    <lineage>
        <taxon>Bacteria</taxon>
        <taxon>Bacillati</taxon>
        <taxon>Actinomycetota</taxon>
        <taxon>Actinomycetes</taxon>
        <taxon>Micromonosporales</taxon>
        <taxon>Micromonosporaceae</taxon>
        <taxon>Paractinoplanes</taxon>
    </lineage>
</organism>
<evidence type="ECO:0000313" key="4">
    <source>
        <dbReference type="Proteomes" id="UP001602245"/>
    </source>
</evidence>
<dbReference type="PANTHER" id="PTHR11360">
    <property type="entry name" value="MONOCARBOXYLATE TRANSPORTER"/>
    <property type="match status" value="1"/>
</dbReference>
<name>A0ABW6WWP9_9ACTN</name>
<feature type="transmembrane region" description="Helical" evidence="2">
    <location>
        <begin position="394"/>
        <end position="417"/>
    </location>
</feature>
<accession>A0ABW6WWP9</accession>
<dbReference type="PANTHER" id="PTHR11360:SF290">
    <property type="entry name" value="MONOCARBOXYLATE MFS PERMEASE"/>
    <property type="match status" value="1"/>
</dbReference>
<feature type="transmembrane region" description="Helical" evidence="2">
    <location>
        <begin position="137"/>
        <end position="156"/>
    </location>
</feature>
<dbReference type="EMBL" id="JBIAZU010000012">
    <property type="protein sequence ID" value="MFF5297590.1"/>
    <property type="molecule type" value="Genomic_DNA"/>
</dbReference>
<feature type="transmembrane region" description="Helical" evidence="2">
    <location>
        <begin position="360"/>
        <end position="382"/>
    </location>
</feature>
<feature type="region of interest" description="Disordered" evidence="1">
    <location>
        <begin position="450"/>
        <end position="475"/>
    </location>
</feature>
<dbReference type="RefSeq" id="WP_020513915.1">
    <property type="nucleotide sequence ID" value="NZ_JBIAZU010000012.1"/>
</dbReference>
<comment type="caution">
    <text evidence="3">The sequence shown here is derived from an EMBL/GenBank/DDBJ whole genome shotgun (WGS) entry which is preliminary data.</text>
</comment>
<keyword evidence="2" id="KW-1133">Transmembrane helix</keyword>
<dbReference type="Proteomes" id="UP001602245">
    <property type="component" value="Unassembled WGS sequence"/>
</dbReference>
<dbReference type="SUPFAM" id="SSF103473">
    <property type="entry name" value="MFS general substrate transporter"/>
    <property type="match status" value="1"/>
</dbReference>
<dbReference type="InterPro" id="IPR011701">
    <property type="entry name" value="MFS"/>
</dbReference>
<feature type="transmembrane region" description="Helical" evidence="2">
    <location>
        <begin position="101"/>
        <end position="125"/>
    </location>
</feature>
<feature type="transmembrane region" description="Helical" evidence="2">
    <location>
        <begin position="302"/>
        <end position="323"/>
    </location>
</feature>
<keyword evidence="4" id="KW-1185">Reference proteome</keyword>
<keyword evidence="2" id="KW-0812">Transmembrane</keyword>
<dbReference type="InterPro" id="IPR036259">
    <property type="entry name" value="MFS_trans_sf"/>
</dbReference>
<reference evidence="3 4" key="1">
    <citation type="submission" date="2024-10" db="EMBL/GenBank/DDBJ databases">
        <title>The Natural Products Discovery Center: Release of the First 8490 Sequenced Strains for Exploring Actinobacteria Biosynthetic Diversity.</title>
        <authorList>
            <person name="Kalkreuter E."/>
            <person name="Kautsar S.A."/>
            <person name="Yang D."/>
            <person name="Bader C.D."/>
            <person name="Teijaro C.N."/>
            <person name="Fluegel L."/>
            <person name="Davis C.M."/>
            <person name="Simpson J.R."/>
            <person name="Lauterbach L."/>
            <person name="Steele A.D."/>
            <person name="Gui C."/>
            <person name="Meng S."/>
            <person name="Li G."/>
            <person name="Viehrig K."/>
            <person name="Ye F."/>
            <person name="Su P."/>
            <person name="Kiefer A.F."/>
            <person name="Nichols A."/>
            <person name="Cepeda A.J."/>
            <person name="Yan W."/>
            <person name="Fan B."/>
            <person name="Jiang Y."/>
            <person name="Adhikari A."/>
            <person name="Zheng C.-J."/>
            <person name="Schuster L."/>
            <person name="Cowan T.M."/>
            <person name="Smanski M.J."/>
            <person name="Chevrette M.G."/>
            <person name="De Carvalho L.P.S."/>
            <person name="Shen B."/>
        </authorList>
    </citation>
    <scope>NUCLEOTIDE SEQUENCE [LARGE SCALE GENOMIC DNA]</scope>
    <source>
        <strain evidence="3 4">NPDC000087</strain>
    </source>
</reference>
<gene>
    <name evidence="3" type="ORF">ACFY35_49860</name>
</gene>